<feature type="region of interest" description="Disordered" evidence="1">
    <location>
        <begin position="96"/>
        <end position="120"/>
    </location>
</feature>
<accession>A0A401R4E4</accession>
<dbReference type="RefSeq" id="WP_016572455.1">
    <property type="nucleotide sequence ID" value="NZ_BHXC01000006.1"/>
</dbReference>
<sequence length="120" mass="13195">MTYDPDNPQQPGSALRLLPWSTWDGRPCYLAPSGDGHGYLTRKADRMESQQMRNAAIAYTDAETTLHNEAAGPLLLRLTLLRTTAALANTLRIADSRLGRLPEPSGHTPDDEDPLLPTSR</sequence>
<reference evidence="2 3" key="1">
    <citation type="journal article" date="2019" name="Microbiol. Resour. Announc.">
        <title>Draft Genome Sequence of the Most Traditional epsilon-Poly-l-Lysine Producer, Streptomyces albulus NBRC14147.</title>
        <authorList>
            <person name="Yamanaka K."/>
            <person name="Hamano Y."/>
        </authorList>
    </citation>
    <scope>NUCLEOTIDE SEQUENCE [LARGE SCALE GENOMIC DNA]</scope>
    <source>
        <strain evidence="2 3">NBRC 14147</strain>
    </source>
</reference>
<evidence type="ECO:0000256" key="1">
    <source>
        <dbReference type="SAM" id="MobiDB-lite"/>
    </source>
</evidence>
<protein>
    <submittedName>
        <fullName evidence="2">Uncharacterized protein</fullName>
    </submittedName>
</protein>
<dbReference type="Proteomes" id="UP000288351">
    <property type="component" value="Unassembled WGS sequence"/>
</dbReference>
<gene>
    <name evidence="2" type="ORF">SALB_05289</name>
</gene>
<proteinExistence type="predicted"/>
<dbReference type="AlphaFoldDB" id="A0A401R4E4"/>
<comment type="caution">
    <text evidence="2">The sequence shown here is derived from an EMBL/GenBank/DDBJ whole genome shotgun (WGS) entry which is preliminary data.</text>
</comment>
<evidence type="ECO:0000313" key="2">
    <source>
        <dbReference type="EMBL" id="GCB92522.1"/>
    </source>
</evidence>
<evidence type="ECO:0000313" key="3">
    <source>
        <dbReference type="Proteomes" id="UP000288351"/>
    </source>
</evidence>
<organism evidence="2 3">
    <name type="scientific">Streptomyces noursei</name>
    <name type="common">Streptomyces albulus</name>
    <dbReference type="NCBI Taxonomy" id="1971"/>
    <lineage>
        <taxon>Bacteria</taxon>
        <taxon>Bacillati</taxon>
        <taxon>Actinomycetota</taxon>
        <taxon>Actinomycetes</taxon>
        <taxon>Kitasatosporales</taxon>
        <taxon>Streptomycetaceae</taxon>
        <taxon>Streptomyces</taxon>
    </lineage>
</organism>
<dbReference type="EMBL" id="BHXC01000006">
    <property type="protein sequence ID" value="GCB92522.1"/>
    <property type="molecule type" value="Genomic_DNA"/>
</dbReference>
<name>A0A401R4E4_STRNR</name>